<evidence type="ECO:0000313" key="2">
    <source>
        <dbReference type="EMBL" id="RFS82613.1"/>
    </source>
</evidence>
<organism evidence="2 3">
    <name type="scientific">Actinomadura spongiicola</name>
    <dbReference type="NCBI Taxonomy" id="2303421"/>
    <lineage>
        <taxon>Bacteria</taxon>
        <taxon>Bacillati</taxon>
        <taxon>Actinomycetota</taxon>
        <taxon>Actinomycetes</taxon>
        <taxon>Streptosporangiales</taxon>
        <taxon>Thermomonosporaceae</taxon>
        <taxon>Actinomadura</taxon>
    </lineage>
</organism>
<feature type="domain" description="YdhG-like" evidence="1">
    <location>
        <begin position="26"/>
        <end position="117"/>
    </location>
</feature>
<proteinExistence type="predicted"/>
<dbReference type="Pfam" id="PF08818">
    <property type="entry name" value="DUF1801"/>
    <property type="match status" value="1"/>
</dbReference>
<evidence type="ECO:0000259" key="1">
    <source>
        <dbReference type="Pfam" id="PF08818"/>
    </source>
</evidence>
<name>A0A372GC26_9ACTN</name>
<reference evidence="2 3" key="1">
    <citation type="submission" date="2018-08" db="EMBL/GenBank/DDBJ databases">
        <title>Actinomadura spongicola sp. nov., isolated from marine sponge Leucetta chagosensis.</title>
        <authorList>
            <person name="Li L."/>
            <person name="Lin H.W."/>
        </authorList>
    </citation>
    <scope>NUCLEOTIDE SEQUENCE [LARGE SCALE GENOMIC DNA]</scope>
    <source>
        <strain evidence="2 3">LHW52907</strain>
    </source>
</reference>
<dbReference type="Gene3D" id="3.90.1150.200">
    <property type="match status" value="1"/>
</dbReference>
<dbReference type="SUPFAM" id="SSF159888">
    <property type="entry name" value="YdhG-like"/>
    <property type="match status" value="1"/>
</dbReference>
<dbReference type="InterPro" id="IPR014922">
    <property type="entry name" value="YdhG-like"/>
</dbReference>
<sequence>MPRKGTPMGTEIDTYVATKLDPKYTEILTALRALMAEGAPDAAECLTYGSPAWRGRRILAVISQSRTHLTFAFERGAEFEDPHGLLEGVGKKTRHVKIKSLDGINEEALRDYIAQAVRLDRA</sequence>
<dbReference type="Proteomes" id="UP000262882">
    <property type="component" value="Unassembled WGS sequence"/>
</dbReference>
<dbReference type="EMBL" id="QVNQ01000008">
    <property type="protein sequence ID" value="RFS82613.1"/>
    <property type="molecule type" value="Genomic_DNA"/>
</dbReference>
<dbReference type="AlphaFoldDB" id="A0A372GC26"/>
<protein>
    <submittedName>
        <fullName evidence="2">DUF1801 domain-containing protein</fullName>
    </submittedName>
</protein>
<gene>
    <name evidence="2" type="ORF">D0T12_24435</name>
</gene>
<evidence type="ECO:0000313" key="3">
    <source>
        <dbReference type="Proteomes" id="UP000262882"/>
    </source>
</evidence>
<keyword evidence="3" id="KW-1185">Reference proteome</keyword>
<accession>A0A372GC26</accession>
<comment type="caution">
    <text evidence="2">The sequence shown here is derived from an EMBL/GenBank/DDBJ whole genome shotgun (WGS) entry which is preliminary data.</text>
</comment>